<keyword evidence="7" id="KW-1185">Reference proteome</keyword>
<evidence type="ECO:0000313" key="7">
    <source>
        <dbReference type="Proteomes" id="UP000254889"/>
    </source>
</evidence>
<dbReference type="AlphaFoldDB" id="A0A346A006"/>
<dbReference type="SUPFAM" id="SSF53850">
    <property type="entry name" value="Periplasmic binding protein-like II"/>
    <property type="match status" value="1"/>
</dbReference>
<dbReference type="KEGG" id="ptaw:DW352_19445"/>
<dbReference type="OrthoDB" id="9776669at2"/>
<dbReference type="EMBL" id="CP031417">
    <property type="protein sequence ID" value="AXK82503.1"/>
    <property type="molecule type" value="Genomic_DNA"/>
</dbReference>
<sequence length="334" mass="35175">MIRRQFTALAGGALVAALMMGAAPALAQGKKVTVAVPGIPPIFSATIAYVAEKQGFYKKYGADVELKQFDNGTAAARAVVAGDIDLAWSPTPPVISQVSNADVPLVAIYGMPNPDWVVGTTETGKSCKDLAGQDVGVDSIGGARSVALRSMLTGCPGVKIEDMKQVALGSTSGPALIAGRLKYAVLHLDDLAAIDAQGKKLNILVAMKNTNPTSHYLTLVVRKDNLAKNRDAIVRTVAAMVDAARFMQDPKNADAVAEAAQVTGHNKAVAKEALKEFLAIDFWAAKDDGLPRDKITAVSQLMKKIGAVKEGKEPVSYENFVDASVWKDANAMVK</sequence>
<dbReference type="Pfam" id="PF09084">
    <property type="entry name" value="NMT1"/>
    <property type="match status" value="1"/>
</dbReference>
<evidence type="ECO:0000256" key="3">
    <source>
        <dbReference type="ARBA" id="ARBA00022729"/>
    </source>
</evidence>
<dbReference type="RefSeq" id="WP_115692882.1">
    <property type="nucleotide sequence ID" value="NZ_CP031417.1"/>
</dbReference>
<reference evidence="6 7" key="1">
    <citation type="submission" date="2018-07" db="EMBL/GenBank/DDBJ databases">
        <authorList>
            <person name="Quirk P.G."/>
            <person name="Krulwich T.A."/>
        </authorList>
    </citation>
    <scope>NUCLEOTIDE SEQUENCE [LARGE SCALE GENOMIC DNA]</scope>
    <source>
        <strain evidence="6 7">CC-BB4</strain>
    </source>
</reference>
<dbReference type="Gene3D" id="3.40.190.10">
    <property type="entry name" value="Periplasmic binding protein-like II"/>
    <property type="match status" value="2"/>
</dbReference>
<evidence type="ECO:0000256" key="2">
    <source>
        <dbReference type="ARBA" id="ARBA00010742"/>
    </source>
</evidence>
<comment type="similarity">
    <text evidence="2">Belongs to the bacterial solute-binding protein SsuA/TauA family.</text>
</comment>
<feature type="domain" description="SsuA/THI5-like" evidence="5">
    <location>
        <begin position="46"/>
        <end position="253"/>
    </location>
</feature>
<dbReference type="InterPro" id="IPR015168">
    <property type="entry name" value="SsuA/THI5"/>
</dbReference>
<evidence type="ECO:0000313" key="6">
    <source>
        <dbReference type="EMBL" id="AXK82503.1"/>
    </source>
</evidence>
<organism evidence="6 7">
    <name type="scientific">Pseudolabrys taiwanensis</name>
    <dbReference type="NCBI Taxonomy" id="331696"/>
    <lineage>
        <taxon>Bacteria</taxon>
        <taxon>Pseudomonadati</taxon>
        <taxon>Pseudomonadota</taxon>
        <taxon>Alphaproteobacteria</taxon>
        <taxon>Hyphomicrobiales</taxon>
        <taxon>Xanthobacteraceae</taxon>
        <taxon>Pseudolabrys</taxon>
    </lineage>
</organism>
<proteinExistence type="inferred from homology"/>
<comment type="subcellular location">
    <subcellularLocation>
        <location evidence="1">Periplasm</location>
    </subcellularLocation>
</comment>
<evidence type="ECO:0000259" key="5">
    <source>
        <dbReference type="Pfam" id="PF09084"/>
    </source>
</evidence>
<protein>
    <submittedName>
        <fullName evidence="6">ABC transporter substrate-binding protein</fullName>
    </submittedName>
</protein>
<dbReference type="PANTHER" id="PTHR30024">
    <property type="entry name" value="ALIPHATIC SULFONATES-BINDING PROTEIN-RELATED"/>
    <property type="match status" value="1"/>
</dbReference>
<name>A0A346A006_9HYPH</name>
<evidence type="ECO:0000256" key="4">
    <source>
        <dbReference type="SAM" id="SignalP"/>
    </source>
</evidence>
<evidence type="ECO:0000256" key="1">
    <source>
        <dbReference type="ARBA" id="ARBA00004418"/>
    </source>
</evidence>
<dbReference type="PANTHER" id="PTHR30024:SF47">
    <property type="entry name" value="TAURINE-BINDING PERIPLASMIC PROTEIN"/>
    <property type="match status" value="1"/>
</dbReference>
<feature type="chain" id="PRO_5016790562" evidence="4">
    <location>
        <begin position="28"/>
        <end position="334"/>
    </location>
</feature>
<dbReference type="GO" id="GO:0042597">
    <property type="term" value="C:periplasmic space"/>
    <property type="evidence" value="ECO:0007669"/>
    <property type="project" value="UniProtKB-SubCell"/>
</dbReference>
<feature type="signal peptide" evidence="4">
    <location>
        <begin position="1"/>
        <end position="27"/>
    </location>
</feature>
<accession>A0A346A006</accession>
<dbReference type="Proteomes" id="UP000254889">
    <property type="component" value="Chromosome"/>
</dbReference>
<gene>
    <name evidence="6" type="ORF">DW352_19445</name>
</gene>
<keyword evidence="3 4" id="KW-0732">Signal</keyword>